<accession>A0A224AY97</accession>
<evidence type="ECO:0000313" key="1">
    <source>
        <dbReference type="EMBL" id="VEU63685.1"/>
    </source>
</evidence>
<protein>
    <submittedName>
        <fullName evidence="1">Uncharacterized protein</fullName>
    </submittedName>
</protein>
<sequence>MTFKQITITFLNNKKKENIYDYEVYINTNDEDSWIKLGDSSIGSYPRLLLKFVNKTMQNTFYVFFENVSFLTKDNIMNIKTFSQMNFYKKAKHKLSLNEEINVKKERVYELHSNQFVGWSIEEVIELENLEYEIFKLSMRKLLNLEEVNNHE</sequence>
<dbReference type="EMBL" id="LR214972">
    <property type="protein sequence ID" value="VEU63685.1"/>
    <property type="molecule type" value="Genomic_DNA"/>
</dbReference>
<proteinExistence type="predicted"/>
<keyword evidence="2" id="KW-1185">Reference proteome</keyword>
<dbReference type="AlphaFoldDB" id="A0A224AY97"/>
<evidence type="ECO:0000313" key="2">
    <source>
        <dbReference type="Proteomes" id="UP000289952"/>
    </source>
</evidence>
<dbReference type="OrthoDB" id="398736at2"/>
<reference evidence="1 2" key="1">
    <citation type="submission" date="2019-01" db="EMBL/GenBank/DDBJ databases">
        <authorList>
            <consortium name="Pathogen Informatics"/>
        </authorList>
    </citation>
    <scope>NUCLEOTIDE SEQUENCE [LARGE SCALE GENOMIC DNA]</scope>
    <source>
        <strain evidence="1 2">NCTC10118</strain>
    </source>
</reference>
<gene>
    <name evidence="1" type="ORF">NCTC10118_00739</name>
</gene>
<dbReference type="NCBIfam" id="NF045935">
    <property type="entry name" value="MSC_0621_epsi"/>
    <property type="match status" value="1"/>
</dbReference>
<dbReference type="Proteomes" id="UP000289952">
    <property type="component" value="Chromosome"/>
</dbReference>
<name>A0A224AY97_9BACT</name>
<dbReference type="RefSeq" id="WP_120161400.1">
    <property type="nucleotide sequence ID" value="NZ_AP018135.1"/>
</dbReference>
<organism evidence="1 2">
    <name type="scientific">Mycoplasmopsis bovirhinis</name>
    <dbReference type="NCBI Taxonomy" id="29553"/>
    <lineage>
        <taxon>Bacteria</taxon>
        <taxon>Bacillati</taxon>
        <taxon>Mycoplasmatota</taxon>
        <taxon>Mycoplasmoidales</taxon>
        <taxon>Metamycoplasmataceae</taxon>
        <taxon>Mycoplasmopsis</taxon>
    </lineage>
</organism>